<dbReference type="Pfam" id="PF00703">
    <property type="entry name" value="Glyco_hydro_2"/>
    <property type="match status" value="1"/>
</dbReference>
<dbReference type="InterPro" id="IPR006101">
    <property type="entry name" value="Glyco_hydro_2"/>
</dbReference>
<dbReference type="Pfam" id="PF02836">
    <property type="entry name" value="Glyco_hydro_2_C"/>
    <property type="match status" value="1"/>
</dbReference>
<evidence type="ECO:0000313" key="8">
    <source>
        <dbReference type="Proteomes" id="UP000588277"/>
    </source>
</evidence>
<dbReference type="InterPro" id="IPR013783">
    <property type="entry name" value="Ig-like_fold"/>
</dbReference>
<accession>A0A7Y0F2P5</accession>
<evidence type="ECO:0000256" key="3">
    <source>
        <dbReference type="ARBA" id="ARBA00023295"/>
    </source>
</evidence>
<dbReference type="Gene3D" id="2.60.40.10">
    <property type="entry name" value="Immunoglobulins"/>
    <property type="match status" value="1"/>
</dbReference>
<evidence type="ECO:0000256" key="2">
    <source>
        <dbReference type="ARBA" id="ARBA00022801"/>
    </source>
</evidence>
<feature type="domain" description="Glycoside hydrolase family 2 catalytic" evidence="5">
    <location>
        <begin position="281"/>
        <end position="579"/>
    </location>
</feature>
<comment type="similarity">
    <text evidence="1">Belongs to the glycosyl hydrolase 2 family.</text>
</comment>
<evidence type="ECO:0000256" key="1">
    <source>
        <dbReference type="ARBA" id="ARBA00007401"/>
    </source>
</evidence>
<dbReference type="Gene3D" id="3.20.20.80">
    <property type="entry name" value="Glycosidases"/>
    <property type="match status" value="1"/>
</dbReference>
<dbReference type="PROSITE" id="PS00719">
    <property type="entry name" value="GLYCOSYL_HYDROL_F2_1"/>
    <property type="match status" value="1"/>
</dbReference>
<evidence type="ECO:0000259" key="6">
    <source>
        <dbReference type="Pfam" id="PF22666"/>
    </source>
</evidence>
<dbReference type="InterPro" id="IPR036156">
    <property type="entry name" value="Beta-gal/glucu_dom_sf"/>
</dbReference>
<dbReference type="InterPro" id="IPR023230">
    <property type="entry name" value="Glyco_hydro_2_CS"/>
</dbReference>
<protein>
    <submittedName>
        <fullName evidence="7">Glycosyl hydrolases family 2, TIM barrel domain-containing protein</fullName>
    </submittedName>
</protein>
<proteinExistence type="inferred from homology"/>
<dbReference type="SUPFAM" id="SSF51445">
    <property type="entry name" value="(Trans)glycosidases"/>
    <property type="match status" value="1"/>
</dbReference>
<dbReference type="AlphaFoldDB" id="A0A7Y0F2P5"/>
<dbReference type="Proteomes" id="UP000588277">
    <property type="component" value="Unassembled WGS sequence"/>
</dbReference>
<dbReference type="InterPro" id="IPR017853">
    <property type="entry name" value="GH"/>
</dbReference>
<dbReference type="PANTHER" id="PTHR42732:SF1">
    <property type="entry name" value="BETA-MANNOSIDASE"/>
    <property type="match status" value="1"/>
</dbReference>
<dbReference type="GO" id="GO:0004553">
    <property type="term" value="F:hydrolase activity, hydrolyzing O-glycosyl compounds"/>
    <property type="evidence" value="ECO:0007669"/>
    <property type="project" value="InterPro"/>
</dbReference>
<dbReference type="InterPro" id="IPR006103">
    <property type="entry name" value="Glyco_hydro_2_cat"/>
</dbReference>
<dbReference type="PRINTS" id="PR00132">
    <property type="entry name" value="GLHYDRLASE2"/>
</dbReference>
<sequence>MLRTFDTHRIRRTTELGGLWDFTVLPEEPAEGATEPAASEPAPAASRKVTVPSCWQTYPGLENYRGRARYSTTFEAEGNVRLEFKGVSHFARVELDGRLLGEHYNAYTPFVFAVPALAAGEHRLDVTVDNAFREDYALNFPNDYMSYGGISRPVALDLVPDTSIERVHVTPVTPAHGDGNGNGDGEGVWKAHVEVWCRTLRKPRAGTRMALRVELAGQTVEADVTPCEGEYEYLALATTVECPGVRPWTCEDPALYPVTATLLVNGRPADDLIDRVGFRTVRVNGDRIELNGKPIVIRGFCRHEDHPAFGNALPPQAMQVDLDLIEDMHGNAVRTSHYPNDERFLDMCDERGLLVWEENHARGMDEEHMRNPHFQAQAAQVIREMIETHYNHPSIVIWGILNECASNTAYGRECYERQYALIRELDVSRPVTSATCHMRDDMCLDLPDVVSWNIYPYWYEAKSATRMITDQLAYTREHGGAGKPLIISEIGAGAIYGFRNRDEEIWTEEYQANTLRKQLTEAFDEPAVTGVFIWQFCDVRVDREWWRVRAKRRNDKGIVDEFRRPKMAYDAVKEVFGEVAERQATV</sequence>
<comment type="caution">
    <text evidence="7">The sequence shown here is derived from an EMBL/GenBank/DDBJ whole genome shotgun (WGS) entry which is preliminary data.</text>
</comment>
<gene>
    <name evidence="7" type="ORF">G1C96_1528</name>
</gene>
<keyword evidence="3" id="KW-0326">Glycosidase</keyword>
<name>A0A7Y0F2P5_9BIFI</name>
<dbReference type="InterPro" id="IPR006102">
    <property type="entry name" value="Ig-like_GH2"/>
</dbReference>
<keyword evidence="8" id="KW-1185">Reference proteome</keyword>
<evidence type="ECO:0000259" key="5">
    <source>
        <dbReference type="Pfam" id="PF02836"/>
    </source>
</evidence>
<dbReference type="RefSeq" id="WP_169276032.1">
    <property type="nucleotide sequence ID" value="NZ_JAAIIH010000013.1"/>
</dbReference>
<dbReference type="InterPro" id="IPR054593">
    <property type="entry name" value="Beta-mannosidase-like_N2"/>
</dbReference>
<dbReference type="SUPFAM" id="SSF49303">
    <property type="entry name" value="beta-Galactosidase/glucuronidase domain"/>
    <property type="match status" value="1"/>
</dbReference>
<reference evidence="7 8" key="1">
    <citation type="submission" date="2020-02" db="EMBL/GenBank/DDBJ databases">
        <title>Characterization of phylogenetic diversity of novel bifidobacterial species isolated in Czech ZOOs.</title>
        <authorList>
            <person name="Lugli G.A."/>
            <person name="Vera N.B."/>
            <person name="Ventura M."/>
        </authorList>
    </citation>
    <scope>NUCLEOTIDE SEQUENCE [LARGE SCALE GENOMIC DNA]</scope>
    <source>
        <strain evidence="7 8">DSM 109958</strain>
    </source>
</reference>
<dbReference type="EMBL" id="JAAIIH010000013">
    <property type="protein sequence ID" value="NMN00946.1"/>
    <property type="molecule type" value="Genomic_DNA"/>
</dbReference>
<dbReference type="GO" id="GO:0005975">
    <property type="term" value="P:carbohydrate metabolic process"/>
    <property type="evidence" value="ECO:0007669"/>
    <property type="project" value="InterPro"/>
</dbReference>
<evidence type="ECO:0000259" key="4">
    <source>
        <dbReference type="Pfam" id="PF00703"/>
    </source>
</evidence>
<dbReference type="SUPFAM" id="SSF49785">
    <property type="entry name" value="Galactose-binding domain-like"/>
    <property type="match status" value="1"/>
</dbReference>
<dbReference type="Gene3D" id="2.60.120.260">
    <property type="entry name" value="Galactose-binding domain-like"/>
    <property type="match status" value="1"/>
</dbReference>
<dbReference type="InterPro" id="IPR008979">
    <property type="entry name" value="Galactose-bd-like_sf"/>
</dbReference>
<keyword evidence="2 7" id="KW-0378">Hydrolase</keyword>
<evidence type="ECO:0000313" key="7">
    <source>
        <dbReference type="EMBL" id="NMN00946.1"/>
    </source>
</evidence>
<feature type="domain" description="Beta-mannosidase-like galactose-binding" evidence="6">
    <location>
        <begin position="64"/>
        <end position="136"/>
    </location>
</feature>
<dbReference type="Pfam" id="PF22666">
    <property type="entry name" value="Glyco_hydro_2_N2"/>
    <property type="match status" value="1"/>
</dbReference>
<dbReference type="PANTHER" id="PTHR42732">
    <property type="entry name" value="BETA-GALACTOSIDASE"/>
    <property type="match status" value="1"/>
</dbReference>
<feature type="domain" description="Glycoside hydrolase family 2 immunoglobulin-like beta-sandwich" evidence="4">
    <location>
        <begin position="239"/>
        <end position="279"/>
    </location>
</feature>
<dbReference type="InterPro" id="IPR051913">
    <property type="entry name" value="GH2_Domain-Containing"/>
</dbReference>
<organism evidence="7 8">
    <name type="scientific">Bifidobacterium moraviense</name>
    <dbReference type="NCBI Taxonomy" id="2675323"/>
    <lineage>
        <taxon>Bacteria</taxon>
        <taxon>Bacillati</taxon>
        <taxon>Actinomycetota</taxon>
        <taxon>Actinomycetes</taxon>
        <taxon>Bifidobacteriales</taxon>
        <taxon>Bifidobacteriaceae</taxon>
        <taxon>Bifidobacterium</taxon>
    </lineage>
</organism>